<evidence type="ECO:0000313" key="2">
    <source>
        <dbReference type="Proteomes" id="UP000805085"/>
    </source>
</evidence>
<reference evidence="1 2" key="1">
    <citation type="journal article" date="2015" name="Int. J. Syst. Evol. Microbiol.">
        <title>Winogradskyella litoriviva sp. nov., isolated from coastal seawater.</title>
        <authorList>
            <person name="Nedashkovskaya O.I."/>
            <person name="Kukhlevskiy A.D."/>
            <person name="Zhukova N.V."/>
            <person name="Kim S.J."/>
            <person name="Rhee S.K."/>
            <person name="Mikhailov V.V."/>
        </authorList>
    </citation>
    <scope>NUCLEOTIDE SEQUENCE [LARGE SCALE GENOMIC DNA]</scope>
    <source>
        <strain evidence="1 2">KMM6491</strain>
    </source>
</reference>
<sequence length="178" mass="21538">MKDSFIVIDNVRESDILKALQELSNLYSDTGFTDEIKLYRKKDKYDSFLIQFTNLPDFERFSYFVNYLFYPFGIEKFEPLLKGYYQIRNITESFEFKTGEWIMLFMTKNHTDYDEVSLVNEKNENFNYDFGGGTKKLNQQLEMFKLIKIDLSNYYHVKDINPDKSKPDSESKPWWKFW</sequence>
<dbReference type="RefSeq" id="WP_173302567.1">
    <property type="nucleotide sequence ID" value="NZ_JABRWQ010000011.1"/>
</dbReference>
<protein>
    <submittedName>
        <fullName evidence="1">Uncharacterized protein</fullName>
    </submittedName>
</protein>
<dbReference type="EMBL" id="JABRWQ010000011">
    <property type="protein sequence ID" value="NRD24910.1"/>
    <property type="molecule type" value="Genomic_DNA"/>
</dbReference>
<gene>
    <name evidence="1" type="ORF">HNV10_16770</name>
</gene>
<evidence type="ECO:0000313" key="1">
    <source>
        <dbReference type="EMBL" id="NRD24910.1"/>
    </source>
</evidence>
<organism evidence="1 2">
    <name type="scientific">Winogradskyella litoriviva</name>
    <dbReference type="NCBI Taxonomy" id="1220182"/>
    <lineage>
        <taxon>Bacteria</taxon>
        <taxon>Pseudomonadati</taxon>
        <taxon>Bacteroidota</taxon>
        <taxon>Flavobacteriia</taxon>
        <taxon>Flavobacteriales</taxon>
        <taxon>Flavobacteriaceae</taxon>
        <taxon>Winogradskyella</taxon>
    </lineage>
</organism>
<keyword evidence="2" id="KW-1185">Reference proteome</keyword>
<comment type="caution">
    <text evidence="1">The sequence shown here is derived from an EMBL/GenBank/DDBJ whole genome shotgun (WGS) entry which is preliminary data.</text>
</comment>
<dbReference type="Proteomes" id="UP000805085">
    <property type="component" value="Unassembled WGS sequence"/>
</dbReference>
<proteinExistence type="predicted"/>
<name>A0ABX2E9Q8_9FLAO</name>
<accession>A0ABX2E9Q8</accession>